<feature type="region of interest" description="Disordered" evidence="1">
    <location>
        <begin position="1110"/>
        <end position="1131"/>
    </location>
</feature>
<feature type="non-terminal residue" evidence="3">
    <location>
        <position position="1"/>
    </location>
</feature>
<dbReference type="Proteomes" id="UP000886611">
    <property type="component" value="Unassembled WGS sequence"/>
</dbReference>
<dbReference type="SUPFAM" id="SSF82671">
    <property type="entry name" value="SEA domain"/>
    <property type="match status" value="8"/>
</dbReference>
<sequence length="2356" mass="254083">MSPSEMEKSGNGTGPSFDALALRAGMLGVELVCLVKVTMKVVRNHENIQRHTKRRTPTLRPISDPAGTAVYLTCNFVNMTSTSPINRVTIYRELKQNTNNGSSLGSYVMAKDSLYVNAMLNFFINFTLTNLMFNQSLSSESSPINLELGSLVSERVSSSSLIMVLCVTGYASSDPAGTAVYLTCNFVNMTSTPPINRVTIYRELKQNTNSGSSLGSYVMAKDSLYVNAMLNFFINFTLTNLRFNQSLSSESSPINHELVSLVSERVGSASLIMVLCVTGYARCSDPAGTAVYLTCNFVNMTSTPPINRVTIYRELKQNTNSGSSLGSYVMAKDSLYVNAMLNFFINFTLTNLMFNQSLSSESSPINHELGSLVSERVSSSSLIMVLCVTGYARCSDPAGTAVYLTCNFVNMTSTPPINRVTIYRELKQNTNSGSSLGSYVMAKDSLYVNAMLNFFINFTLTNLRFNQSLSSESSPINHELVSLVSERVSSSSLIMVLCVTGYASSDPAGTAVYLTCNFVNMTSTPPINRVTIYRELKQNTNSGSSLGSYVMAKDSLYVNAMLNFFINFTLTNLMFNQSLSSESNPINHEVVSLVSERVSSTSLIMVLCETGYASSDPRGTAVYLMCSFRNDTSMPPIDRVTVYRELKQSANNYTSLGPYSMASGSLYVNGMSTTTPNLNNNDFSKNMLLHIGSNNSALKKEVPPQDFTSKDSTSNIATRKSALSNVNIEESTTNEFTAEEFLLIASSTKDLKGDIPSTDFTVEESQTSNITTDKASITNITTDQSNANSSARNDYVHTGLSSRKLEREMGAGDFTTKQSISSSIRKWNSSESNPAADKSAKNDFVVDALLPVESKGNGLSREVPTGDLIMERSGYSDYGNEKSNDAFIEKITDFAGEELLPIGSNTSAANENVSRSFHLTQESSPTDFKEKTSSSRNQNRKKRDTTSSITTKPCIKVYTTMESRENNLNSEESGSGGLTTDDSSTSDSSTETPQTCAFTTNTMSTSGYTTKEPSTTEKSSNNFTQSELSTTGSATHFATDVLNTSNNTIKQSITTDFMTEDSGGSGFTTEQSVTNSMILKTSTTDFIANTPGSKESTTNVLRTSDVATEHLSTSDLTTEKSSAVGSSTEEPTDLITKIQHSSAYTIQEPTISNTATEKLIESGFTTEKVSKNNVTTDGLHITRQTDGTSNFISSVPNNSGYTTERSTVSSFTKVSASDLTKDYATEELSGSGFTTEDVTTSDFTTEVIDTIYPYTQKPITTNLIIDVLNTTGYRTKESTINDLTTEEMTASGAPTEEVSTTYFTTDGLHTNYSTIQNPTTTNLTTHVQNTTGYSTKESTINDLTTEEMTASGAPTEEVSTTYFTTDRLHTNYSTIQNPTTTNLTTHVQNTTGYSTKESTINDLTTEEMTASGAPTEEVSTTYFTTDRLHTNYSTIQNSRTTNLITDVHNTTYSTKESKFSDFTTKELITTGFATEKQSTTHFTTNASRNTYLTTNFTTSNSNTSSYGTQSTISASTNISTSDLAKIFTISEFTTDKLRTSTFTTEQPNTIHFTTEEHGTSIFITDGLKTDEFGTTGFTIQSPNTRGFTTKELNTIHTTTKKPKTTNFITDIVGTSGYNTKEPTQRGFTTDESSPGHTENPKTIKPTTKAQNISGYTTKESTISELTAQTSDFQTEMASTIHSVVTASSKHTLDASSASPTPTQNASLTTLNNTLSPSDYTETFSSTQHGPTVTPLTLSQTTSLLLSEPVYSPKVSVDGPDTTATSSSAHSVSTLSLTTSRMATLERTINVLSDSTSSSTPPTNATISQPTLGQTDLSSSPRIQNTATTSFFHDPTTLATLPAITSTDATASFTDSLAVSSSAFTLSSGNATYMSPTFASSTVNQRTTTVLSNSVTPLSSLVSTTTQSVGTLHVYTSATTPTGLPTSITTSAHSPFAVTQTTTPTSSSQLSPALPSSSTLTHSSTTSFSTLLTTSSSSTETTTTLLSTSLPHNTTLQSTFPQQNLTSPSNTFSPALSNSVLSSTHIQTDTASSTKVPQTLASTSTSIAFQSSPTQFVTYTPLVSISSSTTNHPATSSVSQTDKILPSTTTSKEMSSAGFPTNSISSSLSSSKSPSTSNSQTTTIMSNATTSATPTTSISPPVIEPNDRIFAIGFTIVNINFASDLSNPNSTLYKELEYNITLQLTALYKKSYLGRLLKYVKVTRFRKGSVIVDCTCVFSTNDSLLNVSTSLNGTSVRDIFISAINGSNDLGAMYLLNPNSLTVQEQTTTSSTVTTTTVLTTSVTNIPVINASDKRFIINFTIINLNFTSDLNNSSSALYKNLESNITAQTVRSSWFGRRGSYEITQMPKNLPYTRLK</sequence>
<feature type="compositionally biased region" description="Low complexity" evidence="1">
    <location>
        <begin position="1938"/>
        <end position="1963"/>
    </location>
</feature>
<feature type="compositionally biased region" description="Polar residues" evidence="1">
    <location>
        <begin position="1808"/>
        <end position="1819"/>
    </location>
</feature>
<feature type="domain" description="SEA" evidence="2">
    <location>
        <begin position="2145"/>
        <end position="2267"/>
    </location>
</feature>
<feature type="compositionally biased region" description="Polar residues" evidence="1">
    <location>
        <begin position="1691"/>
        <end position="1729"/>
    </location>
</feature>
<feature type="domain" description="SEA" evidence="2">
    <location>
        <begin position="450"/>
        <end position="563"/>
    </location>
</feature>
<feature type="compositionally biased region" description="Polar residues" evidence="1">
    <location>
        <begin position="908"/>
        <end position="926"/>
    </location>
</feature>
<dbReference type="PROSITE" id="PS50024">
    <property type="entry name" value="SEA"/>
    <property type="match status" value="3"/>
</dbReference>
<protein>
    <submittedName>
        <fullName evidence="3">MUC16 protein</fullName>
    </submittedName>
</protein>
<dbReference type="InterPro" id="IPR036364">
    <property type="entry name" value="SEA_dom_sf"/>
</dbReference>
<feature type="compositionally biased region" description="Low complexity" evidence="1">
    <location>
        <begin position="2100"/>
        <end position="2139"/>
    </location>
</feature>
<organism evidence="3 4">
    <name type="scientific">Polypterus senegalus</name>
    <name type="common">Senegal bichir</name>
    <dbReference type="NCBI Taxonomy" id="55291"/>
    <lineage>
        <taxon>Eukaryota</taxon>
        <taxon>Metazoa</taxon>
        <taxon>Chordata</taxon>
        <taxon>Craniata</taxon>
        <taxon>Vertebrata</taxon>
        <taxon>Euteleostomi</taxon>
        <taxon>Actinopterygii</taxon>
        <taxon>Polypteriformes</taxon>
        <taxon>Polypteridae</taxon>
        <taxon>Polypterus</taxon>
    </lineage>
</organism>
<feature type="compositionally biased region" description="Low complexity" evidence="1">
    <location>
        <begin position="1792"/>
        <end position="1807"/>
    </location>
</feature>
<feature type="region of interest" description="Disordered" evidence="1">
    <location>
        <begin position="1792"/>
        <end position="1819"/>
    </location>
</feature>
<feature type="compositionally biased region" description="Polar residues" evidence="1">
    <location>
        <begin position="2067"/>
        <end position="2099"/>
    </location>
</feature>
<dbReference type="PANTHER" id="PTHR14672">
    <property type="entry name" value="MUCIN-16"/>
    <property type="match status" value="1"/>
</dbReference>
<dbReference type="PANTHER" id="PTHR14672:SF1">
    <property type="entry name" value="MUCIN-16"/>
    <property type="match status" value="1"/>
</dbReference>
<dbReference type="Gene3D" id="3.30.70.960">
    <property type="entry name" value="SEA domain"/>
    <property type="match status" value="8"/>
</dbReference>
<feature type="region of interest" description="Disordered" evidence="1">
    <location>
        <begin position="1982"/>
        <end position="2011"/>
    </location>
</feature>
<dbReference type="Pfam" id="PF01390">
    <property type="entry name" value="SEA"/>
    <property type="match status" value="1"/>
</dbReference>
<dbReference type="InterPro" id="IPR028850">
    <property type="entry name" value="MUC16"/>
</dbReference>
<feature type="compositionally biased region" description="Low complexity" evidence="1">
    <location>
        <begin position="1982"/>
        <end position="1995"/>
    </location>
</feature>
<feature type="compositionally biased region" description="Low complexity" evidence="1">
    <location>
        <begin position="999"/>
        <end position="1020"/>
    </location>
</feature>
<feature type="region of interest" description="Disordered" evidence="1">
    <location>
        <begin position="2067"/>
        <end position="2139"/>
    </location>
</feature>
<comment type="caution">
    <text evidence="3">The sequence shown here is derived from an EMBL/GenBank/DDBJ whole genome shotgun (WGS) entry which is preliminary data.</text>
</comment>
<feature type="compositionally biased region" description="Polar residues" evidence="1">
    <location>
        <begin position="1996"/>
        <end position="2011"/>
    </location>
</feature>
<feature type="compositionally biased region" description="Polar residues" evidence="1">
    <location>
        <begin position="1615"/>
        <end position="1636"/>
    </location>
</feature>
<feature type="region of interest" description="Disordered" evidence="1">
    <location>
        <begin position="1691"/>
        <end position="1734"/>
    </location>
</feature>
<feature type="region of interest" description="Disordered" evidence="1">
    <location>
        <begin position="1936"/>
        <end position="1963"/>
    </location>
</feature>
<name>A0A8X7XAJ9_POLSE</name>
<dbReference type="InterPro" id="IPR000082">
    <property type="entry name" value="SEA_dom"/>
</dbReference>
<evidence type="ECO:0000259" key="2">
    <source>
        <dbReference type="PROSITE" id="PS50024"/>
    </source>
</evidence>
<feature type="domain" description="SEA" evidence="2">
    <location>
        <begin position="118"/>
        <end position="231"/>
    </location>
</feature>
<evidence type="ECO:0000313" key="3">
    <source>
        <dbReference type="EMBL" id="KAG2463884.1"/>
    </source>
</evidence>
<accession>A0A8X7XAJ9</accession>
<feature type="region of interest" description="Disordered" evidence="1">
    <location>
        <begin position="908"/>
        <end position="1030"/>
    </location>
</feature>
<feature type="compositionally biased region" description="Polar residues" evidence="1">
    <location>
        <begin position="1110"/>
        <end position="1129"/>
    </location>
</feature>
<proteinExistence type="predicted"/>
<feature type="compositionally biased region" description="Polar residues" evidence="1">
    <location>
        <begin position="1021"/>
        <end position="1030"/>
    </location>
</feature>
<gene>
    <name evidence="3" type="primary">Muc16_0</name>
    <name evidence="3" type="ORF">GTO96_0003308</name>
</gene>
<feature type="non-terminal residue" evidence="3">
    <location>
        <position position="2356"/>
    </location>
</feature>
<keyword evidence="4" id="KW-1185">Reference proteome</keyword>
<feature type="region of interest" description="Disordered" evidence="1">
    <location>
        <begin position="1613"/>
        <end position="1656"/>
    </location>
</feature>
<reference evidence="3 4" key="1">
    <citation type="journal article" date="2021" name="Cell">
        <title>Tracing the genetic footprints of vertebrate landing in non-teleost ray-finned fishes.</title>
        <authorList>
            <person name="Bi X."/>
            <person name="Wang K."/>
            <person name="Yang L."/>
            <person name="Pan H."/>
            <person name="Jiang H."/>
            <person name="Wei Q."/>
            <person name="Fang M."/>
            <person name="Yu H."/>
            <person name="Zhu C."/>
            <person name="Cai Y."/>
            <person name="He Y."/>
            <person name="Gan X."/>
            <person name="Zeng H."/>
            <person name="Yu D."/>
            <person name="Zhu Y."/>
            <person name="Jiang H."/>
            <person name="Qiu Q."/>
            <person name="Yang H."/>
            <person name="Zhang Y.E."/>
            <person name="Wang W."/>
            <person name="Zhu M."/>
            <person name="He S."/>
            <person name="Zhang G."/>
        </authorList>
    </citation>
    <scope>NUCLEOTIDE SEQUENCE [LARGE SCALE GENOMIC DNA]</scope>
    <source>
        <strain evidence="3">Bchr_013</strain>
    </source>
</reference>
<evidence type="ECO:0000256" key="1">
    <source>
        <dbReference type="SAM" id="MobiDB-lite"/>
    </source>
</evidence>
<feature type="compositionally biased region" description="Polar residues" evidence="1">
    <location>
        <begin position="1644"/>
        <end position="1656"/>
    </location>
</feature>
<evidence type="ECO:0000313" key="4">
    <source>
        <dbReference type="Proteomes" id="UP000886611"/>
    </source>
</evidence>
<dbReference type="EMBL" id="JAATIS010003638">
    <property type="protein sequence ID" value="KAG2463884.1"/>
    <property type="molecule type" value="Genomic_DNA"/>
</dbReference>
<feature type="compositionally biased region" description="Low complexity" evidence="1">
    <location>
        <begin position="966"/>
        <end position="990"/>
    </location>
</feature>